<organism evidence="2 3">
    <name type="scientific">Fistulina hepatica ATCC 64428</name>
    <dbReference type="NCBI Taxonomy" id="1128425"/>
    <lineage>
        <taxon>Eukaryota</taxon>
        <taxon>Fungi</taxon>
        <taxon>Dikarya</taxon>
        <taxon>Basidiomycota</taxon>
        <taxon>Agaricomycotina</taxon>
        <taxon>Agaricomycetes</taxon>
        <taxon>Agaricomycetidae</taxon>
        <taxon>Agaricales</taxon>
        <taxon>Fistulinaceae</taxon>
        <taxon>Fistulina</taxon>
    </lineage>
</organism>
<reference evidence="2 3" key="1">
    <citation type="journal article" date="2015" name="Fungal Genet. Biol.">
        <title>Evolution of novel wood decay mechanisms in Agaricales revealed by the genome sequences of Fistulina hepatica and Cylindrobasidium torrendii.</title>
        <authorList>
            <person name="Floudas D."/>
            <person name="Held B.W."/>
            <person name="Riley R."/>
            <person name="Nagy L.G."/>
            <person name="Koehler G."/>
            <person name="Ransdell A.S."/>
            <person name="Younus H."/>
            <person name="Chow J."/>
            <person name="Chiniquy J."/>
            <person name="Lipzen A."/>
            <person name="Tritt A."/>
            <person name="Sun H."/>
            <person name="Haridas S."/>
            <person name="LaButti K."/>
            <person name="Ohm R.A."/>
            <person name="Kues U."/>
            <person name="Blanchette R.A."/>
            <person name="Grigoriev I.V."/>
            <person name="Minto R.E."/>
            <person name="Hibbett D.S."/>
        </authorList>
    </citation>
    <scope>NUCLEOTIDE SEQUENCE [LARGE SCALE GENOMIC DNA]</scope>
    <source>
        <strain evidence="2 3">ATCC 64428</strain>
    </source>
</reference>
<dbReference type="EMBL" id="KN881878">
    <property type="protein sequence ID" value="KIY47998.1"/>
    <property type="molecule type" value="Genomic_DNA"/>
</dbReference>
<accession>A0A0D7AAZ8</accession>
<feature type="region of interest" description="Disordered" evidence="1">
    <location>
        <begin position="110"/>
        <end position="171"/>
    </location>
</feature>
<feature type="compositionally biased region" description="Acidic residues" evidence="1">
    <location>
        <begin position="152"/>
        <end position="171"/>
    </location>
</feature>
<evidence type="ECO:0000256" key="1">
    <source>
        <dbReference type="SAM" id="MobiDB-lite"/>
    </source>
</evidence>
<dbReference type="AlphaFoldDB" id="A0A0D7AAZ8"/>
<evidence type="ECO:0000313" key="2">
    <source>
        <dbReference type="EMBL" id="KIY47998.1"/>
    </source>
</evidence>
<gene>
    <name evidence="2" type="ORF">FISHEDRAFT_74084</name>
</gene>
<evidence type="ECO:0000313" key="3">
    <source>
        <dbReference type="Proteomes" id="UP000054144"/>
    </source>
</evidence>
<keyword evidence="3" id="KW-1185">Reference proteome</keyword>
<name>A0A0D7AAZ8_9AGAR</name>
<feature type="compositionally biased region" description="Acidic residues" evidence="1">
    <location>
        <begin position="126"/>
        <end position="137"/>
    </location>
</feature>
<feature type="compositionally biased region" description="Basic and acidic residues" evidence="1">
    <location>
        <begin position="138"/>
        <end position="151"/>
    </location>
</feature>
<sequence length="171" mass="19295">MPSERDSLLLPLYQQQAALINNPYTRRSFFSEDLHHMAPSVYRSLTHGISITVDPSVLQMCLLAFTGWRKRRYLKTSTALFSLLKEDWAVAIPKYRAFLQIIQPLHGQKTVPSAPVLGRPARNADSDSDTDDSDREEGEPARNADGEHDSDNSDNEEEDSSGRDDDDVVYI</sequence>
<dbReference type="Proteomes" id="UP000054144">
    <property type="component" value="Unassembled WGS sequence"/>
</dbReference>
<protein>
    <submittedName>
        <fullName evidence="2">Uncharacterized protein</fullName>
    </submittedName>
</protein>
<proteinExistence type="predicted"/>